<dbReference type="Pfam" id="PF13620">
    <property type="entry name" value="CarboxypepD_reg"/>
    <property type="match status" value="1"/>
</dbReference>
<evidence type="ECO:0000256" key="4">
    <source>
        <dbReference type="ARBA" id="ARBA00022692"/>
    </source>
</evidence>
<comment type="subcellular location">
    <subcellularLocation>
        <location evidence="1 7">Cell outer membrane</location>
        <topology evidence="1 7">Multi-pass membrane protein</topology>
    </subcellularLocation>
</comment>
<sequence length="1068" mass="115636" precursor="true">MIRRAFWVLLAAVLCAGPVAAQEITGSVMGTVVDSSKAAIPGATVKMEGGSVNQTQVTDDTGRYSFAAVPPGTYKLTTTLQGFSTGLAENVAVAIGKATTIDFTLNVGGLAEQVTVEADAARVDIAQTTIQTNVTAATIENLPKGTNMGSLLKLSPAARAEPLSGQYQIDGASGSENSFMVDGLETSNFRTGNLNVNNNLPFEFIQEMSIKTSGFNAEFGGATGGVISVVTKSGTNAFRGMGGMEFESDSLNADPRGILNKYRSGSGASFVQINEYLPIKSDSYKNYYPVFGLGGPILRDKAWFFASYSPQIFDEERTTEYVTTDPRTRTKTGEETYSRTRQSDYFQGRVDVQPTNTLRLTGSFTYNPYEEDGIFPDNQIAPGRTVPYANFGGSTGTLVGNAFTSQQGGEQKAHNFSIGGTWTPGSRVVASARVARGYLDELLNSRAIPQETRFRCITNAPPAGAGCALGFDNFPSGNDNRYEDSSERWTVDSNVAFLADNLAGRHEFKVGYQYSRVANDVNTGYVPFGVVSLTYGISINDLTGRNDPVTPGAIGAGQLQRFGTVGAAANTANSIYFQDRWQPTNRLTINAGVRMENEDLPSFNGYAPPINFGFGDKIVPRLGVAYDLTGDAKTKLFASYNKFQDRLKFELPRGSFGGDFYRRDYFEIMPNQPNYDFYTLSRVLGSNQDVSGGQCPIANSTGLSRCQYDFRIASNSPEADIYSGKVDPDLKPFTQTEFTVGLEREVSNRMLLSFRYTRKDVDHAIEDAGFPTPEGSEAYIIGNPGEGLHAATAKQFGYAKTATPQRLYNAFETRLERRFGGNFAYSVAYTYSKLEGNYSGLASSDEPQALSANSASGANAGSANLGRPSPGVNRFFDLPHLGFTAAGVPDNGPLATDRPHVFNAFGQYMLNWGANQATNFAAFTTLQSGTPQTSFYSLYAAAVAYGRGDMGRTEKFSNTDLMISHRMRFGGSNKSVSLELNVLNLFNEDNVLGLVNTPAGVNPSISTLGLPVADEPEALNYILTNGITSQFDTYLNNPANPQRKDTAYGMPNWFQGFRTVRFGVKFHF</sequence>
<evidence type="ECO:0000256" key="3">
    <source>
        <dbReference type="ARBA" id="ARBA00022452"/>
    </source>
</evidence>
<evidence type="ECO:0000313" key="12">
    <source>
        <dbReference type="EMBL" id="AMY11484.1"/>
    </source>
</evidence>
<evidence type="ECO:0000256" key="5">
    <source>
        <dbReference type="ARBA" id="ARBA00023136"/>
    </source>
</evidence>
<dbReference type="Pfam" id="PF07715">
    <property type="entry name" value="Plug"/>
    <property type="match status" value="1"/>
</dbReference>
<reference evidence="13" key="2">
    <citation type="submission" date="2016-04" db="EMBL/GenBank/DDBJ databases">
        <title>First Complete Genome Sequence of a Subdivision 6 Acidobacterium.</title>
        <authorList>
            <person name="Huang S."/>
            <person name="Vieira S."/>
            <person name="Bunk B."/>
            <person name="Riedel T."/>
            <person name="Sproeer C."/>
            <person name="Overmann J."/>
        </authorList>
    </citation>
    <scope>NUCLEOTIDE SEQUENCE [LARGE SCALE GENOMIC DNA]</scope>
    <source>
        <strain evidence="13">DSM 100886 HEG_-6_39</strain>
    </source>
</reference>
<feature type="region of interest" description="Disordered" evidence="8">
    <location>
        <begin position="845"/>
        <end position="864"/>
    </location>
</feature>
<dbReference type="Gene3D" id="2.170.130.10">
    <property type="entry name" value="TonB-dependent receptor, plug domain"/>
    <property type="match status" value="1"/>
</dbReference>
<comment type="similarity">
    <text evidence="7">Belongs to the TonB-dependent receptor family.</text>
</comment>
<keyword evidence="5 7" id="KW-0472">Membrane</keyword>
<evidence type="ECO:0000256" key="8">
    <source>
        <dbReference type="SAM" id="MobiDB-lite"/>
    </source>
</evidence>
<dbReference type="Gene3D" id="2.40.170.20">
    <property type="entry name" value="TonB-dependent receptor, beta-barrel domain"/>
    <property type="match status" value="1"/>
</dbReference>
<dbReference type="RefSeq" id="WP_110173026.1">
    <property type="nucleotide sequence ID" value="NZ_CP015136.1"/>
</dbReference>
<dbReference type="GO" id="GO:0009279">
    <property type="term" value="C:cell outer membrane"/>
    <property type="evidence" value="ECO:0007669"/>
    <property type="project" value="UniProtKB-SubCell"/>
</dbReference>
<keyword evidence="3 7" id="KW-1134">Transmembrane beta strand</keyword>
<evidence type="ECO:0000313" key="13">
    <source>
        <dbReference type="Proteomes" id="UP000076079"/>
    </source>
</evidence>
<dbReference type="PANTHER" id="PTHR30069:SF46">
    <property type="entry name" value="OAR PROTEIN"/>
    <property type="match status" value="1"/>
</dbReference>
<evidence type="ECO:0000256" key="1">
    <source>
        <dbReference type="ARBA" id="ARBA00004571"/>
    </source>
</evidence>
<accession>A0A143PUJ2</accession>
<dbReference type="InterPro" id="IPR036942">
    <property type="entry name" value="Beta-barrel_TonB_sf"/>
</dbReference>
<keyword evidence="9" id="KW-0732">Signal</keyword>
<feature type="domain" description="TonB-dependent receptor plug" evidence="10">
    <location>
        <begin position="130"/>
        <end position="226"/>
    </location>
</feature>
<dbReference type="InterPro" id="IPR057601">
    <property type="entry name" value="Oar-like_b-barrel"/>
</dbReference>
<evidence type="ECO:0000256" key="2">
    <source>
        <dbReference type="ARBA" id="ARBA00022448"/>
    </source>
</evidence>
<dbReference type="STRING" id="1855912.LuPra_04734"/>
<name>A0A143PUJ2_LUTPR</name>
<dbReference type="InterPro" id="IPR039426">
    <property type="entry name" value="TonB-dep_rcpt-like"/>
</dbReference>
<dbReference type="SUPFAM" id="SSF49464">
    <property type="entry name" value="Carboxypeptidase regulatory domain-like"/>
    <property type="match status" value="1"/>
</dbReference>
<keyword evidence="2 7" id="KW-0813">Transport</keyword>
<feature type="signal peptide" evidence="9">
    <location>
        <begin position="1"/>
        <end position="21"/>
    </location>
</feature>
<reference evidence="12 13" key="1">
    <citation type="journal article" date="2016" name="Genome Announc.">
        <title>First Complete Genome Sequence of a Subdivision 6 Acidobacterium Strain.</title>
        <authorList>
            <person name="Huang S."/>
            <person name="Vieira S."/>
            <person name="Bunk B."/>
            <person name="Riedel T."/>
            <person name="Sproer C."/>
            <person name="Overmann J."/>
        </authorList>
    </citation>
    <scope>NUCLEOTIDE SEQUENCE [LARGE SCALE GENOMIC DNA]</scope>
    <source>
        <strain evidence="13">DSM 100886 HEG_-6_39</strain>
    </source>
</reference>
<evidence type="ECO:0000256" key="7">
    <source>
        <dbReference type="PROSITE-ProRule" id="PRU01360"/>
    </source>
</evidence>
<dbReference type="Pfam" id="PF25183">
    <property type="entry name" value="OMP_b-brl_4"/>
    <property type="match status" value="1"/>
</dbReference>
<dbReference type="PANTHER" id="PTHR30069">
    <property type="entry name" value="TONB-DEPENDENT OUTER MEMBRANE RECEPTOR"/>
    <property type="match status" value="1"/>
</dbReference>
<feature type="compositionally biased region" description="Low complexity" evidence="8">
    <location>
        <begin position="849"/>
        <end position="864"/>
    </location>
</feature>
<dbReference type="OrthoDB" id="97893at2"/>
<evidence type="ECO:0000256" key="9">
    <source>
        <dbReference type="SAM" id="SignalP"/>
    </source>
</evidence>
<keyword evidence="13" id="KW-1185">Reference proteome</keyword>
<dbReference type="Proteomes" id="UP000076079">
    <property type="component" value="Chromosome"/>
</dbReference>
<dbReference type="EMBL" id="CP015136">
    <property type="protein sequence ID" value="AMY11484.1"/>
    <property type="molecule type" value="Genomic_DNA"/>
</dbReference>
<dbReference type="PROSITE" id="PS52016">
    <property type="entry name" value="TONB_DEPENDENT_REC_3"/>
    <property type="match status" value="1"/>
</dbReference>
<keyword evidence="12" id="KW-0675">Receptor</keyword>
<dbReference type="GO" id="GO:0044718">
    <property type="term" value="P:siderophore transmembrane transport"/>
    <property type="evidence" value="ECO:0007669"/>
    <property type="project" value="TreeGrafter"/>
</dbReference>
<dbReference type="InterPro" id="IPR037066">
    <property type="entry name" value="Plug_dom_sf"/>
</dbReference>
<keyword evidence="4 7" id="KW-0812">Transmembrane</keyword>
<protein>
    <submittedName>
        <fullName evidence="12">Outer membrane receptor for ferrienterochelin and colicins</fullName>
    </submittedName>
</protein>
<dbReference type="InterPro" id="IPR012910">
    <property type="entry name" value="Plug_dom"/>
</dbReference>
<dbReference type="SUPFAM" id="SSF56935">
    <property type="entry name" value="Porins"/>
    <property type="match status" value="1"/>
</dbReference>
<dbReference type="InterPro" id="IPR008969">
    <property type="entry name" value="CarboxyPept-like_regulatory"/>
</dbReference>
<gene>
    <name evidence="12" type="ORF">LuPra_04734</name>
</gene>
<keyword evidence="6 7" id="KW-0998">Cell outer membrane</keyword>
<evidence type="ECO:0000259" key="10">
    <source>
        <dbReference type="Pfam" id="PF07715"/>
    </source>
</evidence>
<dbReference type="AlphaFoldDB" id="A0A143PUJ2"/>
<evidence type="ECO:0000256" key="6">
    <source>
        <dbReference type="ARBA" id="ARBA00023237"/>
    </source>
</evidence>
<feature type="domain" description="TonB-dependent transporter Oar-like beta-barrel" evidence="11">
    <location>
        <begin position="337"/>
        <end position="862"/>
    </location>
</feature>
<proteinExistence type="inferred from homology"/>
<dbReference type="GO" id="GO:0015344">
    <property type="term" value="F:siderophore uptake transmembrane transporter activity"/>
    <property type="evidence" value="ECO:0007669"/>
    <property type="project" value="TreeGrafter"/>
</dbReference>
<dbReference type="Gene3D" id="2.60.40.1120">
    <property type="entry name" value="Carboxypeptidase-like, regulatory domain"/>
    <property type="match status" value="1"/>
</dbReference>
<dbReference type="KEGG" id="abac:LuPra_04734"/>
<feature type="chain" id="PRO_5007511985" evidence="9">
    <location>
        <begin position="22"/>
        <end position="1068"/>
    </location>
</feature>
<organism evidence="12 13">
    <name type="scientific">Luteitalea pratensis</name>
    <dbReference type="NCBI Taxonomy" id="1855912"/>
    <lineage>
        <taxon>Bacteria</taxon>
        <taxon>Pseudomonadati</taxon>
        <taxon>Acidobacteriota</taxon>
        <taxon>Vicinamibacteria</taxon>
        <taxon>Vicinamibacterales</taxon>
        <taxon>Vicinamibacteraceae</taxon>
        <taxon>Luteitalea</taxon>
    </lineage>
</organism>
<evidence type="ECO:0000259" key="11">
    <source>
        <dbReference type="Pfam" id="PF25183"/>
    </source>
</evidence>